<dbReference type="InterPro" id="IPR000836">
    <property type="entry name" value="PRTase_dom"/>
</dbReference>
<feature type="binding site" evidence="5">
    <location>
        <position position="20"/>
    </location>
    <ligand>
        <name>xanthine</name>
        <dbReference type="ChEBI" id="CHEBI:17712"/>
    </ligand>
</feature>
<evidence type="ECO:0000256" key="4">
    <source>
        <dbReference type="ARBA" id="ARBA00022726"/>
    </source>
</evidence>
<dbReference type="PANTHER" id="PTHR43864">
    <property type="entry name" value="HYPOXANTHINE/GUANINE PHOSPHORIBOSYLTRANSFERASE"/>
    <property type="match status" value="1"/>
</dbReference>
<name>A0A8J7PMA8_9BACT</name>
<comment type="subunit">
    <text evidence="5">Homodimer.</text>
</comment>
<comment type="caution">
    <text evidence="8">The sequence shown here is derived from an EMBL/GenBank/DDBJ whole genome shotgun (WGS) entry which is preliminary data.</text>
</comment>
<proteinExistence type="inferred from homology"/>
<reference evidence="8" key="1">
    <citation type="submission" date="2021-02" db="EMBL/GenBank/DDBJ databases">
        <title>Genome-Resolved Metagenomics of a Microbial Community Performing Photosynthetic Biological Nutrient Removal.</title>
        <authorList>
            <person name="Mcdaniel E.A."/>
        </authorList>
    </citation>
    <scope>NUCLEOTIDE SEQUENCE</scope>
    <source>
        <strain evidence="8">UWPOB_OBS1</strain>
    </source>
</reference>
<evidence type="ECO:0000256" key="3">
    <source>
        <dbReference type="ARBA" id="ARBA00022679"/>
    </source>
</evidence>
<dbReference type="Gene3D" id="3.40.50.2020">
    <property type="match status" value="1"/>
</dbReference>
<dbReference type="GO" id="GO:0032265">
    <property type="term" value="P:XMP salvage"/>
    <property type="evidence" value="ECO:0007669"/>
    <property type="project" value="UniProtKB-UniRule"/>
</dbReference>
<evidence type="ECO:0000256" key="2">
    <source>
        <dbReference type="ARBA" id="ARBA00022676"/>
    </source>
</evidence>
<comment type="subcellular location">
    <subcellularLocation>
        <location evidence="5">Cytoplasm</location>
    </subcellularLocation>
</comment>
<dbReference type="GO" id="GO:0000310">
    <property type="term" value="F:xanthine phosphoribosyltransferase activity"/>
    <property type="evidence" value="ECO:0007669"/>
    <property type="project" value="UniProtKB-UniRule"/>
</dbReference>
<dbReference type="NCBIfam" id="TIGR01744">
    <property type="entry name" value="XPRTase"/>
    <property type="match status" value="1"/>
</dbReference>
<dbReference type="GO" id="GO:0005737">
    <property type="term" value="C:cytoplasm"/>
    <property type="evidence" value="ECO:0007669"/>
    <property type="project" value="UniProtKB-SubCell"/>
</dbReference>
<evidence type="ECO:0000313" key="9">
    <source>
        <dbReference type="Proteomes" id="UP000664277"/>
    </source>
</evidence>
<dbReference type="UniPathway" id="UPA00602">
    <property type="reaction ID" value="UER00658"/>
</dbReference>
<comment type="similarity">
    <text evidence="5">Belongs to the purine/pyrimidine phosphoribosyltransferase family. Xpt subfamily.</text>
</comment>
<dbReference type="SUPFAM" id="SSF53271">
    <property type="entry name" value="PRTase-like"/>
    <property type="match status" value="1"/>
</dbReference>
<comment type="function">
    <text evidence="5">Converts the preformed base xanthine, a product of nucleic acid breakdown, to xanthosine 5'-monophosphate (XMP), so it can be reused for RNA or DNA synthesis.</text>
</comment>
<dbReference type="EC" id="2.4.2.22" evidence="5 6"/>
<dbReference type="InterPro" id="IPR050118">
    <property type="entry name" value="Pur/Pyrimidine_PRTase"/>
</dbReference>
<keyword evidence="4 5" id="KW-0660">Purine salvage</keyword>
<dbReference type="EMBL" id="JAFLCK010000011">
    <property type="protein sequence ID" value="MBN8660542.1"/>
    <property type="molecule type" value="Genomic_DNA"/>
</dbReference>
<organism evidence="8 9">
    <name type="scientific">Candidatus Obscuribacter phosphatis</name>
    <dbReference type="NCBI Taxonomy" id="1906157"/>
    <lineage>
        <taxon>Bacteria</taxon>
        <taxon>Bacillati</taxon>
        <taxon>Candidatus Melainabacteria</taxon>
        <taxon>Candidatus Obscuribacterales</taxon>
        <taxon>Candidatus Obscuribacteraceae</taxon>
        <taxon>Candidatus Obscuribacter</taxon>
    </lineage>
</organism>
<dbReference type="HAMAP" id="MF_01184">
    <property type="entry name" value="XPRTase"/>
    <property type="match status" value="1"/>
</dbReference>
<evidence type="ECO:0000256" key="6">
    <source>
        <dbReference type="NCBIfam" id="TIGR01744"/>
    </source>
</evidence>
<gene>
    <name evidence="5 8" type="primary">xpt</name>
    <name evidence="8" type="ORF">J0M35_09285</name>
</gene>
<protein>
    <recommendedName>
        <fullName evidence="5 6">Xanthine phosphoribosyltransferase</fullName>
        <shortName evidence="5">XPRTase</shortName>
        <ecNumber evidence="5 6">2.4.2.22</ecNumber>
    </recommendedName>
</protein>
<accession>A0A8J7PMA8</accession>
<evidence type="ECO:0000259" key="7">
    <source>
        <dbReference type="Pfam" id="PF00156"/>
    </source>
</evidence>
<feature type="binding site" evidence="5">
    <location>
        <begin position="128"/>
        <end position="132"/>
    </location>
    <ligand>
        <name>5-phospho-alpha-D-ribose 1-diphosphate</name>
        <dbReference type="ChEBI" id="CHEBI:58017"/>
    </ligand>
</feature>
<feature type="domain" description="Phosphoribosyltransferase" evidence="7">
    <location>
        <begin position="49"/>
        <end position="156"/>
    </location>
</feature>
<keyword evidence="1 5" id="KW-0963">Cytoplasm</keyword>
<dbReference type="PANTHER" id="PTHR43864:SF1">
    <property type="entry name" value="XANTHINE PHOSPHORIBOSYLTRANSFERASE"/>
    <property type="match status" value="1"/>
</dbReference>
<dbReference type="Proteomes" id="UP000664277">
    <property type="component" value="Unassembled WGS sequence"/>
</dbReference>
<dbReference type="GO" id="GO:0046110">
    <property type="term" value="P:xanthine metabolic process"/>
    <property type="evidence" value="ECO:0007669"/>
    <property type="project" value="UniProtKB-UniRule"/>
</dbReference>
<dbReference type="GO" id="GO:0006166">
    <property type="term" value="P:purine ribonucleoside salvage"/>
    <property type="evidence" value="ECO:0007669"/>
    <property type="project" value="UniProtKB-KW"/>
</dbReference>
<keyword evidence="2 5" id="KW-0328">Glycosyltransferase</keyword>
<evidence type="ECO:0000313" key="8">
    <source>
        <dbReference type="EMBL" id="MBN8660542.1"/>
    </source>
</evidence>
<dbReference type="AlphaFoldDB" id="A0A8J7PMA8"/>
<dbReference type="CDD" id="cd06223">
    <property type="entry name" value="PRTases_typeI"/>
    <property type="match status" value="1"/>
</dbReference>
<keyword evidence="3 5" id="KW-0808">Transferase</keyword>
<evidence type="ECO:0000256" key="1">
    <source>
        <dbReference type="ARBA" id="ARBA00022490"/>
    </source>
</evidence>
<comment type="catalytic activity">
    <reaction evidence="5">
        <text>XMP + diphosphate = xanthine + 5-phospho-alpha-D-ribose 1-diphosphate</text>
        <dbReference type="Rhea" id="RHEA:10800"/>
        <dbReference type="ChEBI" id="CHEBI:17712"/>
        <dbReference type="ChEBI" id="CHEBI:33019"/>
        <dbReference type="ChEBI" id="CHEBI:57464"/>
        <dbReference type="ChEBI" id="CHEBI:58017"/>
        <dbReference type="EC" id="2.4.2.22"/>
    </reaction>
</comment>
<dbReference type="Pfam" id="PF00156">
    <property type="entry name" value="Pribosyltran"/>
    <property type="match status" value="1"/>
</dbReference>
<dbReference type="InterPro" id="IPR029057">
    <property type="entry name" value="PRTase-like"/>
</dbReference>
<evidence type="ECO:0000256" key="5">
    <source>
        <dbReference type="HAMAP-Rule" id="MF_01184"/>
    </source>
</evidence>
<dbReference type="InterPro" id="IPR010079">
    <property type="entry name" value="Xanthine_PRibTrfase"/>
</dbReference>
<feature type="binding site" evidence="5">
    <location>
        <position position="27"/>
    </location>
    <ligand>
        <name>xanthine</name>
        <dbReference type="ChEBI" id="CHEBI:17712"/>
    </ligand>
</feature>
<feature type="binding site" evidence="5">
    <location>
        <position position="156"/>
    </location>
    <ligand>
        <name>xanthine</name>
        <dbReference type="ChEBI" id="CHEBI:17712"/>
    </ligand>
</feature>
<sequence>MQALKDKIKREGKYLGKGILKVDSFMNHQIDPKLMKEIGEEFARHFAGLGTTRILTAETSGIAPALSAALALEVPLVFARKNKPVTMAENPYKESAPSHTHGKVVELIVSPEYLSPDDSVLIIDDFLASARTIKALVKLVKTSGANLVGIGAVIEKSFEGGRQALIELTDELNLPLTRIHSLAVIEKFEDNQIVFKET</sequence>
<comment type="pathway">
    <text evidence="5">Purine metabolism; XMP biosynthesis via salvage pathway; XMP from xanthine: step 1/1.</text>
</comment>
<dbReference type="NCBIfam" id="NF006671">
    <property type="entry name" value="PRK09219.1"/>
    <property type="match status" value="1"/>
</dbReference>